<name>A0A6J4Q6T8_9ACTN</name>
<gene>
    <name evidence="2" type="ORF">AVDCRST_MAG01-01-3234</name>
</gene>
<dbReference type="Pfam" id="PF14559">
    <property type="entry name" value="TPR_19"/>
    <property type="match status" value="1"/>
</dbReference>
<evidence type="ECO:0000313" key="2">
    <source>
        <dbReference type="EMBL" id="CAA9435564.1"/>
    </source>
</evidence>
<dbReference type="SUPFAM" id="SSF48452">
    <property type="entry name" value="TPR-like"/>
    <property type="match status" value="1"/>
</dbReference>
<proteinExistence type="predicted"/>
<accession>A0A6J4Q6T8</accession>
<organism evidence="2">
    <name type="scientific">uncultured Rubrobacteraceae bacterium</name>
    <dbReference type="NCBI Taxonomy" id="349277"/>
    <lineage>
        <taxon>Bacteria</taxon>
        <taxon>Bacillati</taxon>
        <taxon>Actinomycetota</taxon>
        <taxon>Rubrobacteria</taxon>
        <taxon>Rubrobacterales</taxon>
        <taxon>Rubrobacteraceae</taxon>
        <taxon>environmental samples</taxon>
    </lineage>
</organism>
<dbReference type="PROSITE" id="PS50005">
    <property type="entry name" value="TPR"/>
    <property type="match status" value="2"/>
</dbReference>
<evidence type="ECO:0000256" key="1">
    <source>
        <dbReference type="PROSITE-ProRule" id="PRU00339"/>
    </source>
</evidence>
<dbReference type="InterPro" id="IPR019734">
    <property type="entry name" value="TPR_rpt"/>
</dbReference>
<dbReference type="Gene3D" id="1.25.40.10">
    <property type="entry name" value="Tetratricopeptide repeat domain"/>
    <property type="match status" value="1"/>
</dbReference>
<dbReference type="EMBL" id="CADCUW010000423">
    <property type="protein sequence ID" value="CAA9435564.1"/>
    <property type="molecule type" value="Genomic_DNA"/>
</dbReference>
<feature type="repeat" description="TPR" evidence="1">
    <location>
        <begin position="78"/>
        <end position="111"/>
    </location>
</feature>
<sequence length="214" mass="22890">MMMNRKRLGRVMAVVAIILAAFFLLSSVLIGLGMSGGGYNLLELIGGRNQPQQTDQGPTPQDAIDEAKKDLEQNPKDPDAITDLGGLYAQNGQYDEAVKILQDGREKVPNNAEIPALLGAVYAQQAAGVDPKEQQELYAKAGDSFGAAAEKEGQDEDLYLQAGQSYEQAGEPAEAIKYYNGYLDLEPEGQEAEQVKDRIAALLEGGESTASGQP</sequence>
<dbReference type="AlphaFoldDB" id="A0A6J4Q6T8"/>
<keyword evidence="1" id="KW-0802">TPR repeat</keyword>
<reference evidence="2" key="1">
    <citation type="submission" date="2020-02" db="EMBL/GenBank/DDBJ databases">
        <authorList>
            <person name="Meier V. D."/>
        </authorList>
    </citation>
    <scope>NUCLEOTIDE SEQUENCE</scope>
    <source>
        <strain evidence="2">AVDCRST_MAG01</strain>
    </source>
</reference>
<dbReference type="Pfam" id="PF13181">
    <property type="entry name" value="TPR_8"/>
    <property type="match status" value="1"/>
</dbReference>
<protein>
    <submittedName>
        <fullName evidence="2">Uncharacterized protein</fullName>
    </submittedName>
</protein>
<dbReference type="SMART" id="SM00028">
    <property type="entry name" value="TPR"/>
    <property type="match status" value="2"/>
</dbReference>
<dbReference type="InterPro" id="IPR011990">
    <property type="entry name" value="TPR-like_helical_dom_sf"/>
</dbReference>
<feature type="repeat" description="TPR" evidence="1">
    <location>
        <begin position="156"/>
        <end position="189"/>
    </location>
</feature>